<protein>
    <submittedName>
        <fullName evidence="1">GDT1-like protein 3</fullName>
    </submittedName>
</protein>
<dbReference type="AlphaFoldDB" id="A0A2P2L9L4"/>
<proteinExistence type="predicted"/>
<sequence length="52" mass="5919">MQTEENELKESLFSSTMNHEDIHSHDRAMNCTCVAPRAIVASIERSPHSYTL</sequence>
<accession>A0A2P2L9L4</accession>
<dbReference type="EMBL" id="GGEC01034146">
    <property type="protein sequence ID" value="MBX14630.1"/>
    <property type="molecule type" value="Transcribed_RNA"/>
</dbReference>
<reference evidence="1" key="1">
    <citation type="submission" date="2018-02" db="EMBL/GenBank/DDBJ databases">
        <title>Rhizophora mucronata_Transcriptome.</title>
        <authorList>
            <person name="Meera S.P."/>
            <person name="Sreeshan A."/>
            <person name="Augustine A."/>
        </authorList>
    </citation>
    <scope>NUCLEOTIDE SEQUENCE</scope>
    <source>
        <tissue evidence="1">Leaf</tissue>
    </source>
</reference>
<name>A0A2P2L9L4_RHIMU</name>
<organism evidence="1">
    <name type="scientific">Rhizophora mucronata</name>
    <name type="common">Asiatic mangrove</name>
    <dbReference type="NCBI Taxonomy" id="61149"/>
    <lineage>
        <taxon>Eukaryota</taxon>
        <taxon>Viridiplantae</taxon>
        <taxon>Streptophyta</taxon>
        <taxon>Embryophyta</taxon>
        <taxon>Tracheophyta</taxon>
        <taxon>Spermatophyta</taxon>
        <taxon>Magnoliopsida</taxon>
        <taxon>eudicotyledons</taxon>
        <taxon>Gunneridae</taxon>
        <taxon>Pentapetalae</taxon>
        <taxon>rosids</taxon>
        <taxon>fabids</taxon>
        <taxon>Malpighiales</taxon>
        <taxon>Rhizophoraceae</taxon>
        <taxon>Rhizophora</taxon>
    </lineage>
</organism>
<evidence type="ECO:0000313" key="1">
    <source>
        <dbReference type="EMBL" id="MBX14630.1"/>
    </source>
</evidence>